<proteinExistence type="predicted"/>
<accession>A0A1V6S2J4</accession>
<dbReference type="AlphaFoldDB" id="A0A1V6S2J4"/>
<dbReference type="Proteomes" id="UP000191518">
    <property type="component" value="Unassembled WGS sequence"/>
</dbReference>
<feature type="region of interest" description="Disordered" evidence="1">
    <location>
        <begin position="1"/>
        <end position="38"/>
    </location>
</feature>
<evidence type="ECO:0000313" key="2">
    <source>
        <dbReference type="EMBL" id="OQE08076.1"/>
    </source>
</evidence>
<feature type="compositionally biased region" description="Basic and acidic residues" evidence="1">
    <location>
        <begin position="28"/>
        <end position="38"/>
    </location>
</feature>
<evidence type="ECO:0000313" key="3">
    <source>
        <dbReference type="Proteomes" id="UP000191518"/>
    </source>
</evidence>
<name>A0A1V6S2J4_9EURO</name>
<feature type="compositionally biased region" description="Basic and acidic residues" evidence="1">
    <location>
        <begin position="7"/>
        <end position="17"/>
    </location>
</feature>
<comment type="caution">
    <text evidence="2">The sequence shown here is derived from an EMBL/GenBank/DDBJ whole genome shotgun (WGS) entry which is preliminary data.</text>
</comment>
<evidence type="ECO:0000256" key="1">
    <source>
        <dbReference type="SAM" id="MobiDB-lite"/>
    </source>
</evidence>
<protein>
    <submittedName>
        <fullName evidence="2">Uncharacterized protein</fullName>
    </submittedName>
</protein>
<keyword evidence="3" id="KW-1185">Reference proteome</keyword>
<feature type="compositionally biased region" description="Low complexity" evidence="1">
    <location>
        <begin position="18"/>
        <end position="27"/>
    </location>
</feature>
<sequence>MDPVTDSFEHTEEEKRSNPPTKKTSPTPDDRKEPWREFKTVTDDVSVSKHKPTVKGLSQSLVSQKVGLEVCEFT</sequence>
<dbReference type="EMBL" id="MDYP01000011">
    <property type="protein sequence ID" value="OQE08076.1"/>
    <property type="molecule type" value="Genomic_DNA"/>
</dbReference>
<dbReference type="OrthoDB" id="5421715at2759"/>
<reference evidence="3" key="1">
    <citation type="journal article" date="2017" name="Nat. Microbiol.">
        <title>Global analysis of biosynthetic gene clusters reveals vast potential of secondary metabolite production in Penicillium species.</title>
        <authorList>
            <person name="Nielsen J.C."/>
            <person name="Grijseels S."/>
            <person name="Prigent S."/>
            <person name="Ji B."/>
            <person name="Dainat J."/>
            <person name="Nielsen K.F."/>
            <person name="Frisvad J.C."/>
            <person name="Workman M."/>
            <person name="Nielsen J."/>
        </authorList>
    </citation>
    <scope>NUCLEOTIDE SEQUENCE [LARGE SCALE GENOMIC DNA]</scope>
    <source>
        <strain evidence="3">IBT 29486</strain>
    </source>
</reference>
<organism evidence="2 3">
    <name type="scientific">Penicillium vulpinum</name>
    <dbReference type="NCBI Taxonomy" id="29845"/>
    <lineage>
        <taxon>Eukaryota</taxon>
        <taxon>Fungi</taxon>
        <taxon>Dikarya</taxon>
        <taxon>Ascomycota</taxon>
        <taxon>Pezizomycotina</taxon>
        <taxon>Eurotiomycetes</taxon>
        <taxon>Eurotiomycetidae</taxon>
        <taxon>Eurotiales</taxon>
        <taxon>Aspergillaceae</taxon>
        <taxon>Penicillium</taxon>
    </lineage>
</organism>
<gene>
    <name evidence="2" type="ORF">PENVUL_c011G04358</name>
</gene>